<evidence type="ECO:0000313" key="2">
    <source>
        <dbReference type="EMBL" id="KLU23997.1"/>
    </source>
</evidence>
<keyword evidence="1" id="KW-1133">Transmembrane helix</keyword>
<sequence length="93" mass="10536">MNSNFQGERSRPRHWHRWMLVIPFIWQALLAPAVNDVAVKPFGLPFPMFWQMAGIVLASIVIGLVFFMDRRAGVEDEEASFLEKTSASTGDAQ</sequence>
<gene>
    <name evidence="2" type="ORF">EOS_22180</name>
</gene>
<dbReference type="EMBL" id="AEJF01000136">
    <property type="protein sequence ID" value="KLU23997.1"/>
    <property type="molecule type" value="Genomic_DNA"/>
</dbReference>
<protein>
    <recommendedName>
        <fullName evidence="4">DUF3311 domain-containing protein</fullName>
    </recommendedName>
</protein>
<evidence type="ECO:0000256" key="1">
    <source>
        <dbReference type="SAM" id="Phobius"/>
    </source>
</evidence>
<dbReference type="RefSeq" id="WP_047848857.1">
    <property type="nucleotide sequence ID" value="NZ_AEJF01000136.1"/>
</dbReference>
<evidence type="ECO:0000313" key="3">
    <source>
        <dbReference type="Proteomes" id="UP000035963"/>
    </source>
</evidence>
<keyword evidence="1" id="KW-0472">Membrane</keyword>
<dbReference type="InterPro" id="IPR021741">
    <property type="entry name" value="DUF3311"/>
</dbReference>
<organism evidence="2 3">
    <name type="scientific">Caballeronia mineralivorans PML1(12)</name>
    <dbReference type="NCBI Taxonomy" id="908627"/>
    <lineage>
        <taxon>Bacteria</taxon>
        <taxon>Pseudomonadati</taxon>
        <taxon>Pseudomonadota</taxon>
        <taxon>Betaproteobacteria</taxon>
        <taxon>Burkholderiales</taxon>
        <taxon>Burkholderiaceae</taxon>
        <taxon>Caballeronia</taxon>
    </lineage>
</organism>
<dbReference type="Proteomes" id="UP000035963">
    <property type="component" value="Unassembled WGS sequence"/>
</dbReference>
<keyword evidence="1" id="KW-0812">Transmembrane</keyword>
<dbReference type="Pfam" id="PF11755">
    <property type="entry name" value="DUF3311"/>
    <property type="match status" value="1"/>
</dbReference>
<dbReference type="OrthoDB" id="3578830at2"/>
<keyword evidence="3" id="KW-1185">Reference proteome</keyword>
<comment type="caution">
    <text evidence="2">The sequence shown here is derived from an EMBL/GenBank/DDBJ whole genome shotgun (WGS) entry which is preliminary data.</text>
</comment>
<dbReference type="PATRIC" id="fig|908627.4.peg.4955"/>
<accession>A0A0J1CTS6</accession>
<name>A0A0J1CTS6_9BURK</name>
<feature type="transmembrane region" description="Helical" evidence="1">
    <location>
        <begin position="46"/>
        <end position="67"/>
    </location>
</feature>
<dbReference type="AlphaFoldDB" id="A0A0J1CTS6"/>
<proteinExistence type="predicted"/>
<evidence type="ECO:0008006" key="4">
    <source>
        <dbReference type="Google" id="ProtNLM"/>
    </source>
</evidence>
<reference evidence="2 3" key="1">
    <citation type="journal article" date="2015" name="Genome Announc.">
        <title>Draft Genome Sequence of Burkholderia sp. Strain PML1(12), an Ectomycorrhizosphere-Inhabiting Bacterium with Effective Mineral-Weathering Ability.</title>
        <authorList>
            <person name="Uroz S."/>
            <person name="Oger P."/>
        </authorList>
    </citation>
    <scope>NUCLEOTIDE SEQUENCE [LARGE SCALE GENOMIC DNA]</scope>
    <source>
        <strain evidence="3">PML1(12)</strain>
    </source>
</reference>